<dbReference type="Gene3D" id="3.40.50.150">
    <property type="entry name" value="Vaccinia Virus protein VP39"/>
    <property type="match status" value="1"/>
</dbReference>
<accession>E9FXE6</accession>
<evidence type="ECO:0000259" key="3">
    <source>
        <dbReference type="Pfam" id="PF14904"/>
    </source>
</evidence>
<dbReference type="eggNOG" id="KOG2497">
    <property type="taxonomic scope" value="Eukaryota"/>
</dbReference>
<proteinExistence type="inferred from homology"/>
<feature type="domain" description="FAM86 N-terminal" evidence="3">
    <location>
        <begin position="2"/>
        <end position="98"/>
    </location>
</feature>
<dbReference type="Pfam" id="PF10294">
    <property type="entry name" value="Methyltransf_16"/>
    <property type="match status" value="1"/>
</dbReference>
<evidence type="ECO:0000313" key="5">
    <source>
        <dbReference type="Proteomes" id="UP000000305"/>
    </source>
</evidence>
<dbReference type="FunCoup" id="E9FXE6">
    <property type="interactions" value="1112"/>
</dbReference>
<reference evidence="4 5" key="1">
    <citation type="journal article" date="2011" name="Science">
        <title>The ecoresponsive genome of Daphnia pulex.</title>
        <authorList>
            <person name="Colbourne J.K."/>
            <person name="Pfrender M.E."/>
            <person name="Gilbert D."/>
            <person name="Thomas W.K."/>
            <person name="Tucker A."/>
            <person name="Oakley T.H."/>
            <person name="Tokishita S."/>
            <person name="Aerts A."/>
            <person name="Arnold G.J."/>
            <person name="Basu M.K."/>
            <person name="Bauer D.J."/>
            <person name="Caceres C.E."/>
            <person name="Carmel L."/>
            <person name="Casola C."/>
            <person name="Choi J.H."/>
            <person name="Detter J.C."/>
            <person name="Dong Q."/>
            <person name="Dusheyko S."/>
            <person name="Eads B.D."/>
            <person name="Frohlich T."/>
            <person name="Geiler-Samerotte K.A."/>
            <person name="Gerlach D."/>
            <person name="Hatcher P."/>
            <person name="Jogdeo S."/>
            <person name="Krijgsveld J."/>
            <person name="Kriventseva E.V."/>
            <person name="Kultz D."/>
            <person name="Laforsch C."/>
            <person name="Lindquist E."/>
            <person name="Lopez J."/>
            <person name="Manak J.R."/>
            <person name="Muller J."/>
            <person name="Pangilinan J."/>
            <person name="Patwardhan R.P."/>
            <person name="Pitluck S."/>
            <person name="Pritham E.J."/>
            <person name="Rechtsteiner A."/>
            <person name="Rho M."/>
            <person name="Rogozin I.B."/>
            <person name="Sakarya O."/>
            <person name="Salamov A."/>
            <person name="Schaack S."/>
            <person name="Shapiro H."/>
            <person name="Shiga Y."/>
            <person name="Skalitzky C."/>
            <person name="Smith Z."/>
            <person name="Souvorov A."/>
            <person name="Sung W."/>
            <person name="Tang Z."/>
            <person name="Tsuchiya D."/>
            <person name="Tu H."/>
            <person name="Vos H."/>
            <person name="Wang M."/>
            <person name="Wolf Y.I."/>
            <person name="Yamagata H."/>
            <person name="Yamada T."/>
            <person name="Ye Y."/>
            <person name="Shaw J.R."/>
            <person name="Andrews J."/>
            <person name="Crease T.J."/>
            <person name="Tang H."/>
            <person name="Lucas S.M."/>
            <person name="Robertson H.M."/>
            <person name="Bork P."/>
            <person name="Koonin E.V."/>
            <person name="Zdobnov E.M."/>
            <person name="Grigoriev I.V."/>
            <person name="Lynch M."/>
            <person name="Boore J.L."/>
        </authorList>
    </citation>
    <scope>NUCLEOTIDE SEQUENCE [LARGE SCALE GENOMIC DNA]</scope>
</reference>
<dbReference type="InterPro" id="IPR029426">
    <property type="entry name" value="FAM86_N"/>
</dbReference>
<name>E9FXE6_DAPPU</name>
<keyword evidence="5" id="KW-1185">Reference proteome</keyword>
<dbReference type="PANTHER" id="PTHR14614:SF130">
    <property type="entry name" value="PROTEIN-LYSINE N-METHYLTRANSFERASE EEF2KMT"/>
    <property type="match status" value="1"/>
</dbReference>
<dbReference type="KEGG" id="dpx:DAPPUDRAFT_234781"/>
<dbReference type="EMBL" id="GL732526">
    <property type="protein sequence ID" value="EFX88280.1"/>
    <property type="molecule type" value="Genomic_DNA"/>
</dbReference>
<dbReference type="AlphaFoldDB" id="E9FXE6"/>
<dbReference type="HOGENOM" id="CLU_038942_0_1_1"/>
<keyword evidence="2" id="KW-0808">Transferase</keyword>
<organism evidence="4 5">
    <name type="scientific">Daphnia pulex</name>
    <name type="common">Water flea</name>
    <dbReference type="NCBI Taxonomy" id="6669"/>
    <lineage>
        <taxon>Eukaryota</taxon>
        <taxon>Metazoa</taxon>
        <taxon>Ecdysozoa</taxon>
        <taxon>Arthropoda</taxon>
        <taxon>Crustacea</taxon>
        <taxon>Branchiopoda</taxon>
        <taxon>Diplostraca</taxon>
        <taxon>Cladocera</taxon>
        <taxon>Anomopoda</taxon>
        <taxon>Daphniidae</taxon>
        <taxon>Daphnia</taxon>
    </lineage>
</organism>
<dbReference type="SUPFAM" id="SSF53335">
    <property type="entry name" value="S-adenosyl-L-methionine-dependent methyltransferases"/>
    <property type="match status" value="1"/>
</dbReference>
<gene>
    <name evidence="4" type="ORF">DAPPUDRAFT_234781</name>
</gene>
<dbReference type="GO" id="GO:0032991">
    <property type="term" value="C:protein-containing complex"/>
    <property type="evidence" value="ECO:0000318"/>
    <property type="project" value="GO_Central"/>
</dbReference>
<dbReference type="STRING" id="6669.E9FXE6"/>
<dbReference type="Proteomes" id="UP000000305">
    <property type="component" value="Unassembled WGS sequence"/>
</dbReference>
<dbReference type="PANTHER" id="PTHR14614">
    <property type="entry name" value="HEPATOCELLULAR CARCINOMA-ASSOCIATED ANTIGEN"/>
    <property type="match status" value="1"/>
</dbReference>
<sequence length="335" mass="38412">MFEQFTKSFLARIPVSKLDWKFIEETLNQSSELGRVNGNEDEMFLCQENILNATVHHPLNLKYPLPDVYIHSFLKCLINMVERFHCEIHSNILEKYTNLICKNLSTVEAGHRSFMIDETTSISLRENISIISDGTTGLCTWQAAFHLAEWCIANRQRITGMTVVELGSGAGLVGLTCYKTCKPGYITMTDFHPKVMETLRYNLENNQLIENSSPPIDIQPLDWMEFHTKSESSLQADLVLASDVVFDVELIPALVGTLSKLLHPRDNKLLPSAIVACTERNQETLNRFLYELAQQNLTYGHLEHAPSIFACERNYPRRLKMCPRNRQTKEEDRWG</sequence>
<dbReference type="OrthoDB" id="194386at2759"/>
<comment type="similarity">
    <text evidence="1">Belongs to the class I-like SAM-binding methyltransferase superfamily. EEF2KMT family.</text>
</comment>
<evidence type="ECO:0000256" key="1">
    <source>
        <dbReference type="ARBA" id="ARBA00005511"/>
    </source>
</evidence>
<dbReference type="InterPro" id="IPR019410">
    <property type="entry name" value="Methyltransf_16"/>
</dbReference>
<dbReference type="GO" id="GO:0016279">
    <property type="term" value="F:protein-lysine N-methyltransferase activity"/>
    <property type="evidence" value="ECO:0000318"/>
    <property type="project" value="GO_Central"/>
</dbReference>
<dbReference type="PhylomeDB" id="E9FXE6"/>
<evidence type="ECO:0000313" key="4">
    <source>
        <dbReference type="EMBL" id="EFX88280.1"/>
    </source>
</evidence>
<dbReference type="CDD" id="cd02440">
    <property type="entry name" value="AdoMet_MTases"/>
    <property type="match status" value="1"/>
</dbReference>
<dbReference type="Pfam" id="PF14904">
    <property type="entry name" value="FAM86"/>
    <property type="match status" value="1"/>
</dbReference>
<dbReference type="OMA" id="CWQASCD"/>
<dbReference type="InParanoid" id="E9FXE6"/>
<dbReference type="InterPro" id="IPR029063">
    <property type="entry name" value="SAM-dependent_MTases_sf"/>
</dbReference>
<protein>
    <recommendedName>
        <fullName evidence="3">FAM86 N-terminal domain-containing protein</fullName>
    </recommendedName>
</protein>
<evidence type="ECO:0000256" key="2">
    <source>
        <dbReference type="ARBA" id="ARBA00022679"/>
    </source>
</evidence>